<proteinExistence type="predicted"/>
<evidence type="ECO:0000259" key="1">
    <source>
        <dbReference type="PROSITE" id="PS51352"/>
    </source>
</evidence>
<dbReference type="InterPro" id="IPR013766">
    <property type="entry name" value="Thioredoxin_domain"/>
</dbReference>
<dbReference type="CDD" id="cd02966">
    <property type="entry name" value="TlpA_like_family"/>
    <property type="match status" value="1"/>
</dbReference>
<evidence type="ECO:0000313" key="3">
    <source>
        <dbReference type="Proteomes" id="UP000676776"/>
    </source>
</evidence>
<dbReference type="EMBL" id="JAGEVF010000011">
    <property type="protein sequence ID" value="MBO3117666.1"/>
    <property type="molecule type" value="Genomic_DNA"/>
</dbReference>
<comment type="caution">
    <text evidence="2">The sequence shown here is derived from an EMBL/GenBank/DDBJ whole genome shotgun (WGS) entry which is preliminary data.</text>
</comment>
<dbReference type="Pfam" id="PF00578">
    <property type="entry name" value="AhpC-TSA"/>
    <property type="match status" value="1"/>
</dbReference>
<dbReference type="RefSeq" id="WP_208155021.1">
    <property type="nucleotide sequence ID" value="NZ_JAGEVF010000011.1"/>
</dbReference>
<protein>
    <submittedName>
        <fullName evidence="2">TlpA family protein disulfide reductase</fullName>
    </submittedName>
</protein>
<feature type="domain" description="Thioredoxin" evidence="1">
    <location>
        <begin position="473"/>
        <end position="623"/>
    </location>
</feature>
<name>A0ABS3T4K0_9FLAO</name>
<dbReference type="Gene3D" id="3.40.30.10">
    <property type="entry name" value="Glutaredoxin"/>
    <property type="match status" value="1"/>
</dbReference>
<evidence type="ECO:0000313" key="2">
    <source>
        <dbReference type="EMBL" id="MBO3117666.1"/>
    </source>
</evidence>
<gene>
    <name evidence="2" type="ORF">J4050_12990</name>
</gene>
<dbReference type="PANTHER" id="PTHR42852">
    <property type="entry name" value="THIOL:DISULFIDE INTERCHANGE PROTEIN DSBE"/>
    <property type="match status" value="1"/>
</dbReference>
<dbReference type="InterPro" id="IPR050553">
    <property type="entry name" value="Thioredoxin_ResA/DsbE_sf"/>
</dbReference>
<dbReference type="InterPro" id="IPR036249">
    <property type="entry name" value="Thioredoxin-like_sf"/>
</dbReference>
<dbReference type="PROSITE" id="PS51352">
    <property type="entry name" value="THIOREDOXIN_2"/>
    <property type="match status" value="1"/>
</dbReference>
<keyword evidence="3" id="KW-1185">Reference proteome</keyword>
<dbReference type="InterPro" id="IPR000866">
    <property type="entry name" value="AhpC/TSA"/>
</dbReference>
<accession>A0ABS3T4K0</accession>
<dbReference type="SUPFAM" id="SSF52833">
    <property type="entry name" value="Thioredoxin-like"/>
    <property type="match status" value="1"/>
</dbReference>
<reference evidence="2 3" key="1">
    <citation type="submission" date="2021-03" db="EMBL/GenBank/DDBJ databases">
        <title>Winogradskyella sp. nov., isolated from costal sediment.</title>
        <authorList>
            <person name="Gao C."/>
        </authorList>
    </citation>
    <scope>NUCLEOTIDE SEQUENCE [LARGE SCALE GENOMIC DNA]</scope>
    <source>
        <strain evidence="2 3">DF17</strain>
    </source>
</reference>
<dbReference type="PROSITE" id="PS51257">
    <property type="entry name" value="PROKAR_LIPOPROTEIN"/>
    <property type="match status" value="1"/>
</dbReference>
<sequence>MKNYFILLVFAVMFFSCENEKKQPQPKTIGDFTFASNEIIAGEPFSISYNGEEGIESGFYHQVVHDKAYPVDVMFENNKATITVSDSISVASFYFNLNNSIENNKGKGYVFNVIDAEGKVQGDSEAAHQFYLINDGAFYDLTTGDATLALNAIETTLTKFPELEDKWMANHIYTSQQVSTEKAEAVKDMYINKVAAKPELDLKDYEILSTVYARMQDTKRYDSINAIISEKFPDSKMALQSIVSPYFDLQTLEEKEVFFNNYKNAILQSTNADYIVRDLAVENFNAKNTEAYQKYFDMIPRVSTKAGLLNSIAWAKAEKGKDLDDAAEMSRLSLDLVETEQNELSEQPEYYSPNQYKQSLERSYNMYADTYALLLFKKGKVTEAIAYQEKAVGEGYSPDNNERLVQYLVADEQYEKAVNQSKKYITEGRATTTLKDHFKKAFAKVNPEGDVEAVITEMEEAARVKQLAELKKSMLDERAPDFTAKNLDGEDVTLSSLKGKTVILDFWATWCGPCIASFPGMQKAVTKYKDDDSVVFLFVDTFESGDNRLTEVQDFIAESAYDFHVVIDPKEENGSGHEIAKKYNISGIPTKVVVGPDGSMNFKDVGFSGSNDKLLNKIDGMIQLLKATP</sequence>
<dbReference type="Proteomes" id="UP000676776">
    <property type="component" value="Unassembled WGS sequence"/>
</dbReference>
<organism evidence="2 3">
    <name type="scientific">Winogradskyella pelagia</name>
    <dbReference type="NCBI Taxonomy" id="2819984"/>
    <lineage>
        <taxon>Bacteria</taxon>
        <taxon>Pseudomonadati</taxon>
        <taxon>Bacteroidota</taxon>
        <taxon>Flavobacteriia</taxon>
        <taxon>Flavobacteriales</taxon>
        <taxon>Flavobacteriaceae</taxon>
        <taxon>Winogradskyella</taxon>
    </lineage>
</organism>
<dbReference type="PANTHER" id="PTHR42852:SF17">
    <property type="entry name" value="THIOREDOXIN-LIKE PROTEIN HI_1115"/>
    <property type="match status" value="1"/>
</dbReference>